<evidence type="ECO:0000313" key="4">
    <source>
        <dbReference type="EMBL" id="KKS13782.1"/>
    </source>
</evidence>
<evidence type="ECO:0000313" key="5">
    <source>
        <dbReference type="Proteomes" id="UP000034380"/>
    </source>
</evidence>
<keyword evidence="1 4" id="KW-0808">Transferase</keyword>
<gene>
    <name evidence="4" type="ORF">UU70_C0008G0005</name>
</gene>
<evidence type="ECO:0000259" key="2">
    <source>
        <dbReference type="Pfam" id="PF00534"/>
    </source>
</evidence>
<feature type="domain" description="Glycosyltransferase 2-like" evidence="3">
    <location>
        <begin position="5"/>
        <end position="178"/>
    </location>
</feature>
<proteinExistence type="predicted"/>
<dbReference type="Proteomes" id="UP000034380">
    <property type="component" value="Unassembled WGS sequence"/>
</dbReference>
<accession>A0A0G0WNX9</accession>
<dbReference type="SUPFAM" id="SSF53756">
    <property type="entry name" value="UDP-Glycosyltransferase/glycogen phosphorylase"/>
    <property type="match status" value="1"/>
</dbReference>
<dbReference type="GO" id="GO:0009103">
    <property type="term" value="P:lipopolysaccharide biosynthetic process"/>
    <property type="evidence" value="ECO:0007669"/>
    <property type="project" value="TreeGrafter"/>
</dbReference>
<dbReference type="AlphaFoldDB" id="A0A0G0WNX9"/>
<sequence>MKVTLITLNYNGAKSTIKLLESLQNQTDSDFAVIVADNGSSDIQQLTDYSADKPIHIIENGANLGFAGGNNPALHYAFQNEANPAKSDGVNWVVLINNDTWVESNFIAHLKANLSVKKGIVGLPLDEGNRIAHAGRIEWLKPTLQHCESEIRNQKLEKCIFYPIGGGLAISKEAYEKLGGLDENYFLYFEDADYSKRACEARVPVEFISKPIIHHAVSQTTNKIGSPLLLRYHYRNALYFNFKNAPLVYKVMAIFWSIFIFVKQLVKILIGKNPAESRAIVAGIIDFYQERMGRISQKIKVGIECEQIEGKIWGVGKIISKLLENISSRAELEKDFEFHLYFKSEIPKLSFLDNPIFHKKIISQPFQHKSFVLYYYLFLPINLWFERLDVMFFPNYMLPIIFFGNSLVMLTEDIYYEMRSKQQKLQHRLAYRVFATWAKWQADKIMAISETSKKELTRLFDIEPNRIVVNHLAVDSIKIDPPSETGNWKLETVDYLLFVGQAFPRRHLKESLLAFEKIANDFTDLKFIAIGPDKYQVPTVKHLVERINTKLGREAIIHKDYVEQGELNQLYAGAKALIYISDREAFGLPPLEALSFGVLPIIADNPLGHELLGDNAIFISNPNSVDSIADGLREAMTNSALHEKIKENASELVNRYTWLAHTDRFLNIIKSMTHE</sequence>
<evidence type="ECO:0000256" key="1">
    <source>
        <dbReference type="ARBA" id="ARBA00022679"/>
    </source>
</evidence>
<dbReference type="InterPro" id="IPR001296">
    <property type="entry name" value="Glyco_trans_1"/>
</dbReference>
<dbReference type="InterPro" id="IPR001173">
    <property type="entry name" value="Glyco_trans_2-like"/>
</dbReference>
<reference evidence="4 5" key="1">
    <citation type="journal article" date="2015" name="Nature">
        <title>rRNA introns, odd ribosomes, and small enigmatic genomes across a large radiation of phyla.</title>
        <authorList>
            <person name="Brown C.T."/>
            <person name="Hug L.A."/>
            <person name="Thomas B.C."/>
            <person name="Sharon I."/>
            <person name="Castelle C.J."/>
            <person name="Singh A."/>
            <person name="Wilkins M.J."/>
            <person name="Williams K.H."/>
            <person name="Banfield J.F."/>
        </authorList>
    </citation>
    <scope>NUCLEOTIDE SEQUENCE [LARGE SCALE GENOMIC DNA]</scope>
</reference>
<dbReference type="Pfam" id="PF00535">
    <property type="entry name" value="Glycos_transf_2"/>
    <property type="match status" value="1"/>
</dbReference>
<comment type="caution">
    <text evidence="4">The sequence shown here is derived from an EMBL/GenBank/DDBJ whole genome shotgun (WGS) entry which is preliminary data.</text>
</comment>
<name>A0A0G0WNX9_9BACT</name>
<dbReference type="PANTHER" id="PTHR46401">
    <property type="entry name" value="GLYCOSYLTRANSFERASE WBBK-RELATED"/>
    <property type="match status" value="1"/>
</dbReference>
<dbReference type="EMBL" id="LCBQ01000008">
    <property type="protein sequence ID" value="KKS13782.1"/>
    <property type="molecule type" value="Genomic_DNA"/>
</dbReference>
<dbReference type="SUPFAM" id="SSF53448">
    <property type="entry name" value="Nucleotide-diphospho-sugar transferases"/>
    <property type="match status" value="1"/>
</dbReference>
<dbReference type="Pfam" id="PF00534">
    <property type="entry name" value="Glycos_transf_1"/>
    <property type="match status" value="1"/>
</dbReference>
<feature type="domain" description="Glycosyl transferase family 1" evidence="2">
    <location>
        <begin position="491"/>
        <end position="650"/>
    </location>
</feature>
<dbReference type="InterPro" id="IPR029044">
    <property type="entry name" value="Nucleotide-diphossugar_trans"/>
</dbReference>
<dbReference type="Gene3D" id="3.90.550.10">
    <property type="entry name" value="Spore Coat Polysaccharide Biosynthesis Protein SpsA, Chain A"/>
    <property type="match status" value="1"/>
</dbReference>
<dbReference type="Gene3D" id="3.40.50.2000">
    <property type="entry name" value="Glycogen Phosphorylase B"/>
    <property type="match status" value="2"/>
</dbReference>
<organism evidence="4 5">
    <name type="scientific">Candidatus Yanofskybacteria bacterium GW2011_GWA1_41_6</name>
    <dbReference type="NCBI Taxonomy" id="1619020"/>
    <lineage>
        <taxon>Bacteria</taxon>
        <taxon>Candidatus Yanofskyibacteriota</taxon>
    </lineage>
</organism>
<evidence type="ECO:0000259" key="3">
    <source>
        <dbReference type="Pfam" id="PF00535"/>
    </source>
</evidence>
<dbReference type="GO" id="GO:0016757">
    <property type="term" value="F:glycosyltransferase activity"/>
    <property type="evidence" value="ECO:0007669"/>
    <property type="project" value="InterPro"/>
</dbReference>
<dbReference type="PANTHER" id="PTHR46401:SF2">
    <property type="entry name" value="GLYCOSYLTRANSFERASE WBBK-RELATED"/>
    <property type="match status" value="1"/>
</dbReference>
<protein>
    <submittedName>
        <fullName evidence="4">Glycosyl transferase, family 2</fullName>
    </submittedName>
</protein>